<feature type="region of interest" description="Disordered" evidence="1">
    <location>
        <begin position="154"/>
        <end position="255"/>
    </location>
</feature>
<evidence type="ECO:0000313" key="2">
    <source>
        <dbReference type="EMBL" id="ROL52407.1"/>
    </source>
</evidence>
<evidence type="ECO:0000313" key="3">
    <source>
        <dbReference type="Proteomes" id="UP000281406"/>
    </source>
</evidence>
<feature type="compositionally biased region" description="Acidic residues" evidence="1">
    <location>
        <begin position="57"/>
        <end position="66"/>
    </location>
</feature>
<proteinExistence type="predicted"/>
<dbReference type="Proteomes" id="UP000281406">
    <property type="component" value="Unassembled WGS sequence"/>
</dbReference>
<comment type="caution">
    <text evidence="2">The sequence shown here is derived from an EMBL/GenBank/DDBJ whole genome shotgun (WGS) entry which is preliminary data.</text>
</comment>
<sequence>MDVKGSSLNHANKEALFLRVINMKLTLQNVLAENCPLRHENDHMTATKPKAPTEAYPELEPENTEDPEPRQANQSIAEPGADIDLIDLWSSDPPKSPPSNLQLLRRPLDSSAPVVSSSSLALPPPLVPCGSSTSPLASLLPAWLEAESPAASRAFRPKSLPRPVSSSPSPLLTAPSSPPLPVFPETPLGSLVTPGQPPVVDYQLPPRTSGISAARTPCTPTVSSGTSFPATSPLSLLAPASPRSSESPSLPPQSCKPAAQVLGFQACSVALVRQPIC</sequence>
<feature type="compositionally biased region" description="Low complexity" evidence="1">
    <location>
        <begin position="157"/>
        <end position="175"/>
    </location>
</feature>
<protein>
    <submittedName>
        <fullName evidence="2">Uncharacterized protein</fullName>
    </submittedName>
</protein>
<feature type="compositionally biased region" description="Low complexity" evidence="1">
    <location>
        <begin position="227"/>
        <end position="248"/>
    </location>
</feature>
<keyword evidence="3" id="KW-1185">Reference proteome</keyword>
<reference evidence="2 3" key="1">
    <citation type="submission" date="2018-10" db="EMBL/GenBank/DDBJ databases">
        <title>Genome assembly for a Yunnan-Guizhou Plateau 3E fish, Anabarilius grahami (Regan), and its evolutionary and genetic applications.</title>
        <authorList>
            <person name="Jiang W."/>
        </authorList>
    </citation>
    <scope>NUCLEOTIDE SEQUENCE [LARGE SCALE GENOMIC DNA]</scope>
    <source>
        <strain evidence="2">AG-KIZ</strain>
        <tissue evidence="2">Muscle</tissue>
    </source>
</reference>
<feature type="region of interest" description="Disordered" evidence="1">
    <location>
        <begin position="41"/>
        <end position="79"/>
    </location>
</feature>
<evidence type="ECO:0000256" key="1">
    <source>
        <dbReference type="SAM" id="MobiDB-lite"/>
    </source>
</evidence>
<accession>A0A3N0Z1I9</accession>
<dbReference type="EMBL" id="RJVU01016178">
    <property type="protein sequence ID" value="ROL52407.1"/>
    <property type="molecule type" value="Genomic_DNA"/>
</dbReference>
<organism evidence="2 3">
    <name type="scientific">Anabarilius grahami</name>
    <name type="common">Kanglang fish</name>
    <name type="synonym">Barilius grahami</name>
    <dbReference type="NCBI Taxonomy" id="495550"/>
    <lineage>
        <taxon>Eukaryota</taxon>
        <taxon>Metazoa</taxon>
        <taxon>Chordata</taxon>
        <taxon>Craniata</taxon>
        <taxon>Vertebrata</taxon>
        <taxon>Euteleostomi</taxon>
        <taxon>Actinopterygii</taxon>
        <taxon>Neopterygii</taxon>
        <taxon>Teleostei</taxon>
        <taxon>Ostariophysi</taxon>
        <taxon>Cypriniformes</taxon>
        <taxon>Xenocyprididae</taxon>
        <taxon>Xenocypridinae</taxon>
        <taxon>Xenocypridinae incertae sedis</taxon>
        <taxon>Anabarilius</taxon>
    </lineage>
</organism>
<name>A0A3N0Z1I9_ANAGA</name>
<gene>
    <name evidence="2" type="ORF">DPX16_6636</name>
</gene>
<dbReference type="AlphaFoldDB" id="A0A3N0Z1I9"/>